<evidence type="ECO:0000313" key="2">
    <source>
        <dbReference type="Proteomes" id="UP000571554"/>
    </source>
</evidence>
<dbReference type="Proteomes" id="UP000571554">
    <property type="component" value="Unassembled WGS sequence"/>
</dbReference>
<proteinExistence type="predicted"/>
<dbReference type="AlphaFoldDB" id="A0A7W9U3R8"/>
<comment type="caution">
    <text evidence="1">The sequence shown here is derived from an EMBL/GenBank/DDBJ whole genome shotgun (WGS) entry which is preliminary data.</text>
</comment>
<keyword evidence="2" id="KW-1185">Reference proteome</keyword>
<dbReference type="RefSeq" id="WP_184123949.1">
    <property type="nucleotide sequence ID" value="NZ_JACHBW010000027.1"/>
</dbReference>
<gene>
    <name evidence="1" type="ORF">F4827_006378</name>
</gene>
<evidence type="ECO:0000313" key="1">
    <source>
        <dbReference type="EMBL" id="MBB6106503.1"/>
    </source>
</evidence>
<protein>
    <submittedName>
        <fullName evidence="1">Uncharacterized protein</fullName>
    </submittedName>
</protein>
<accession>A0A7W9U3R8</accession>
<organism evidence="1 2">
    <name type="scientific">Paraburkholderia bannensis</name>
    <dbReference type="NCBI Taxonomy" id="765414"/>
    <lineage>
        <taxon>Bacteria</taxon>
        <taxon>Pseudomonadati</taxon>
        <taxon>Pseudomonadota</taxon>
        <taxon>Betaproteobacteria</taxon>
        <taxon>Burkholderiales</taxon>
        <taxon>Burkholderiaceae</taxon>
        <taxon>Paraburkholderia</taxon>
    </lineage>
</organism>
<name>A0A7W9U3R8_9BURK</name>
<dbReference type="EMBL" id="JACHBW010000027">
    <property type="protein sequence ID" value="MBB6106503.1"/>
    <property type="molecule type" value="Genomic_DNA"/>
</dbReference>
<reference evidence="1 2" key="1">
    <citation type="submission" date="2020-08" db="EMBL/GenBank/DDBJ databases">
        <title>Above-ground endophytic microbial communities from plants in different locations in the United States.</title>
        <authorList>
            <person name="Frank C."/>
        </authorList>
    </citation>
    <scope>NUCLEOTIDE SEQUENCE [LARGE SCALE GENOMIC DNA]</scope>
    <source>
        <strain evidence="1 2">WP4_2_2</strain>
    </source>
</reference>
<sequence>MIQTFQHATASAAADARFPVYTDSLVSFARSYDRARLATGATEWLFDFRRGTDDDLSKSVIGEYAEERLQLLRAQLQPMGEALAEMVSAQSRPHFEIARDASGALIFPPCVHAMMECIEMPTFFYDDEADALAKGQAYRDTHYLILWADDCHLLPKTYPKAFFEVWWSLWWRDAVALDERPDYGWNVCHNEL</sequence>